<evidence type="ECO:0000256" key="3">
    <source>
        <dbReference type="SAM" id="Phobius"/>
    </source>
</evidence>
<proteinExistence type="predicted"/>
<evidence type="ECO:0000256" key="2">
    <source>
        <dbReference type="SAM" id="MobiDB-lite"/>
    </source>
</evidence>
<keyword evidence="3" id="KW-0472">Membrane</keyword>
<protein>
    <recommendedName>
        <fullName evidence="4">G5 domain-containing protein</fullName>
    </recommendedName>
</protein>
<feature type="transmembrane region" description="Helical" evidence="3">
    <location>
        <begin position="12"/>
        <end position="34"/>
    </location>
</feature>
<dbReference type="InterPro" id="IPR007391">
    <property type="entry name" value="Vancomycin_resist_VanW"/>
</dbReference>
<gene>
    <name evidence="5" type="ORF">DNH61_00970</name>
</gene>
<name>A0A2W1LGB7_9BACL</name>
<keyword evidence="1" id="KW-0732">Signal</keyword>
<evidence type="ECO:0000259" key="4">
    <source>
        <dbReference type="PROSITE" id="PS51109"/>
    </source>
</evidence>
<keyword evidence="3" id="KW-1133">Transmembrane helix</keyword>
<feature type="domain" description="G5" evidence="4">
    <location>
        <begin position="379"/>
        <end position="460"/>
    </location>
</feature>
<dbReference type="InterPro" id="IPR052913">
    <property type="entry name" value="Glycopeptide_resist_protein"/>
</dbReference>
<sequence>MEVLIMIRYKRLILIGITALLLTAAAWGALWLYAARSHIPDGVYAGEVAVGGLPAEEAITLLSESWDQAEQRQVVVEGINGKQQTWQLQELGYRIKREEALAAIRKLSEGSLWERARYRYHFPKKLAAEEQWKQGTFRKVIKQEWAWMEAMKPADAVRKITPDDRVLYQPHNVGYKVDEEKLMEQVKQAVKAGSEAASPGKQEPAPIRLPLPFTKVMPAVTLQQLKAQGVERKIVSFSTQLGSSSAGRVHNVSVTARVLNDLELKPGEVFDYGKIVQAAEQEYGYREAPVILNGKLAPGVGGGICQVSSTLYHAALQAGLEIVERRNHSLPVSYIPRGQDATFAQGAINFRFKNTTGKHLVIRSRVENGALTVKLFGTIPENEHYEIESETVKLIDPPVKEITDPGAPIGSRRVIEQGKSGYKVETYRIHYRDGKAVKRELVSRDTYKGQPTVVQVGGSRPNKSSSSKSSEPLLEDGITAAD</sequence>
<dbReference type="Pfam" id="PF04294">
    <property type="entry name" value="VanW"/>
    <property type="match status" value="1"/>
</dbReference>
<dbReference type="PROSITE" id="PS51109">
    <property type="entry name" value="G5"/>
    <property type="match status" value="1"/>
</dbReference>
<evidence type="ECO:0000313" key="5">
    <source>
        <dbReference type="EMBL" id="PZD97863.1"/>
    </source>
</evidence>
<dbReference type="OrthoDB" id="9813301at2"/>
<keyword evidence="3" id="KW-0812">Transmembrane</keyword>
<dbReference type="InterPro" id="IPR022029">
    <property type="entry name" value="YoaR-like_PG-bd"/>
</dbReference>
<evidence type="ECO:0000256" key="1">
    <source>
        <dbReference type="ARBA" id="ARBA00022729"/>
    </source>
</evidence>
<dbReference type="Pfam" id="PF12229">
    <property type="entry name" value="PG_binding_4"/>
    <property type="match status" value="1"/>
</dbReference>
<dbReference type="PANTHER" id="PTHR35788">
    <property type="entry name" value="EXPORTED PROTEIN-RELATED"/>
    <property type="match status" value="1"/>
</dbReference>
<dbReference type="SMART" id="SM01208">
    <property type="entry name" value="G5"/>
    <property type="match status" value="1"/>
</dbReference>
<dbReference type="Gene3D" id="2.20.230.10">
    <property type="entry name" value="Resuscitation-promoting factor rpfb"/>
    <property type="match status" value="1"/>
</dbReference>
<dbReference type="EMBL" id="QKRB01000006">
    <property type="protein sequence ID" value="PZD97863.1"/>
    <property type="molecule type" value="Genomic_DNA"/>
</dbReference>
<accession>A0A2W1LGB7</accession>
<evidence type="ECO:0000313" key="6">
    <source>
        <dbReference type="Proteomes" id="UP000249522"/>
    </source>
</evidence>
<keyword evidence="6" id="KW-1185">Reference proteome</keyword>
<feature type="region of interest" description="Disordered" evidence="2">
    <location>
        <begin position="442"/>
        <end position="482"/>
    </location>
</feature>
<comment type="caution">
    <text evidence="5">The sequence shown here is derived from an EMBL/GenBank/DDBJ whole genome shotgun (WGS) entry which is preliminary data.</text>
</comment>
<dbReference type="Proteomes" id="UP000249522">
    <property type="component" value="Unassembled WGS sequence"/>
</dbReference>
<reference evidence="5 6" key="1">
    <citation type="submission" date="2018-06" db="EMBL/GenBank/DDBJ databases">
        <title>Paenibacillus imtechensis sp. nov.</title>
        <authorList>
            <person name="Pinnaka A.K."/>
            <person name="Singh H."/>
            <person name="Kaur M."/>
        </authorList>
    </citation>
    <scope>NUCLEOTIDE SEQUENCE [LARGE SCALE GENOMIC DNA]</scope>
    <source>
        <strain evidence="5 6">SMB1</strain>
    </source>
</reference>
<dbReference type="Pfam" id="PF07501">
    <property type="entry name" value="G5"/>
    <property type="match status" value="1"/>
</dbReference>
<organism evidence="5 6">
    <name type="scientific">Paenibacillus sambharensis</name>
    <dbReference type="NCBI Taxonomy" id="1803190"/>
    <lineage>
        <taxon>Bacteria</taxon>
        <taxon>Bacillati</taxon>
        <taxon>Bacillota</taxon>
        <taxon>Bacilli</taxon>
        <taxon>Bacillales</taxon>
        <taxon>Paenibacillaceae</taxon>
        <taxon>Paenibacillus</taxon>
    </lineage>
</organism>
<dbReference type="AlphaFoldDB" id="A0A2W1LGB7"/>
<dbReference type="InterPro" id="IPR011098">
    <property type="entry name" value="G5_dom"/>
</dbReference>
<dbReference type="PANTHER" id="PTHR35788:SF1">
    <property type="entry name" value="EXPORTED PROTEIN"/>
    <property type="match status" value="1"/>
</dbReference>